<dbReference type="Proteomes" id="UP000240542">
    <property type="component" value="Unassembled WGS sequence"/>
</dbReference>
<accession>A0A2P8DUM9</accession>
<evidence type="ECO:0000259" key="2">
    <source>
        <dbReference type="PROSITE" id="PS51903"/>
    </source>
</evidence>
<evidence type="ECO:0000313" key="3">
    <source>
        <dbReference type="EMBL" id="PSL00923.1"/>
    </source>
</evidence>
<dbReference type="InterPro" id="IPR036628">
    <property type="entry name" value="Clp_N_dom_sf"/>
</dbReference>
<dbReference type="PROSITE" id="PS51903">
    <property type="entry name" value="CLP_R"/>
    <property type="match status" value="1"/>
</dbReference>
<dbReference type="AlphaFoldDB" id="A0A2P8DUM9"/>
<dbReference type="OrthoDB" id="3628183at2"/>
<sequence>MFERFTEEARAAVTGAQAQAVRLGHQRVRAGHLLLALIDDDAGAGARALRSAGADPGPLRSSAEEVLGAVDERRREGRGLLEKLRGGHIPFGGDTKTALKGALSAAVQRGQGDIGAAHLFLGVLTDETGTAVHALEEAGVDVPALHAAAESAADGG</sequence>
<dbReference type="InterPro" id="IPR004176">
    <property type="entry name" value="Clp_R_N"/>
</dbReference>
<dbReference type="Gene3D" id="1.10.1780.10">
    <property type="entry name" value="Clp, N-terminal domain"/>
    <property type="match status" value="1"/>
</dbReference>
<feature type="domain" description="Clp R" evidence="2">
    <location>
        <begin position="2"/>
        <end position="156"/>
    </location>
</feature>
<proteinExistence type="predicted"/>
<organism evidence="3 4">
    <name type="scientific">Murinocardiopsis flavida</name>
    <dbReference type="NCBI Taxonomy" id="645275"/>
    <lineage>
        <taxon>Bacteria</taxon>
        <taxon>Bacillati</taxon>
        <taxon>Actinomycetota</taxon>
        <taxon>Actinomycetes</taxon>
        <taxon>Streptosporangiales</taxon>
        <taxon>Nocardiopsidaceae</taxon>
        <taxon>Murinocardiopsis</taxon>
    </lineage>
</organism>
<keyword evidence="1" id="KW-0677">Repeat</keyword>
<comment type="caution">
    <text evidence="3">The sequence shown here is derived from an EMBL/GenBank/DDBJ whole genome shotgun (WGS) entry which is preliminary data.</text>
</comment>
<gene>
    <name evidence="3" type="ORF">CLV63_101402</name>
</gene>
<dbReference type="RefSeq" id="WP_106581259.1">
    <property type="nucleotide sequence ID" value="NZ_PYGA01000001.1"/>
</dbReference>
<protein>
    <submittedName>
        <fullName evidence="3">ClpA/ClpB-like protein</fullName>
    </submittedName>
</protein>
<dbReference type="Pfam" id="PF02861">
    <property type="entry name" value="Clp_N"/>
    <property type="match status" value="2"/>
</dbReference>
<reference evidence="3 4" key="1">
    <citation type="submission" date="2018-03" db="EMBL/GenBank/DDBJ databases">
        <title>Genomic Encyclopedia of Archaeal and Bacterial Type Strains, Phase II (KMG-II): from individual species to whole genera.</title>
        <authorList>
            <person name="Goeker M."/>
        </authorList>
    </citation>
    <scope>NUCLEOTIDE SEQUENCE [LARGE SCALE GENOMIC DNA]</scope>
    <source>
        <strain evidence="3 4">DSM 45312</strain>
    </source>
</reference>
<evidence type="ECO:0000313" key="4">
    <source>
        <dbReference type="Proteomes" id="UP000240542"/>
    </source>
</evidence>
<dbReference type="EMBL" id="PYGA01000001">
    <property type="protein sequence ID" value="PSL00923.1"/>
    <property type="molecule type" value="Genomic_DNA"/>
</dbReference>
<evidence type="ECO:0000256" key="1">
    <source>
        <dbReference type="PROSITE-ProRule" id="PRU01251"/>
    </source>
</evidence>
<dbReference type="SUPFAM" id="SSF81923">
    <property type="entry name" value="Double Clp-N motif"/>
    <property type="match status" value="2"/>
</dbReference>
<keyword evidence="4" id="KW-1185">Reference proteome</keyword>
<name>A0A2P8DUM9_9ACTN</name>